<protein>
    <submittedName>
        <fullName evidence="1">Uncharacterized protein</fullName>
    </submittedName>
</protein>
<reference evidence="1" key="1">
    <citation type="submission" date="2021-01" db="EMBL/GenBank/DDBJ databases">
        <authorList>
            <person name="Corre E."/>
            <person name="Pelletier E."/>
            <person name="Niang G."/>
            <person name="Scheremetjew M."/>
            <person name="Finn R."/>
            <person name="Kale V."/>
            <person name="Holt S."/>
            <person name="Cochrane G."/>
            <person name="Meng A."/>
            <person name="Brown T."/>
            <person name="Cohen L."/>
        </authorList>
    </citation>
    <scope>NUCLEOTIDE SEQUENCE</scope>
    <source>
        <strain evidence="1">UIO037</strain>
    </source>
</reference>
<organism evidence="1">
    <name type="scientific">Prymnesium polylepis</name>
    <dbReference type="NCBI Taxonomy" id="72548"/>
    <lineage>
        <taxon>Eukaryota</taxon>
        <taxon>Haptista</taxon>
        <taxon>Haptophyta</taxon>
        <taxon>Prymnesiophyceae</taxon>
        <taxon>Prymnesiales</taxon>
        <taxon>Prymnesiaceae</taxon>
        <taxon>Prymnesium</taxon>
    </lineage>
</organism>
<dbReference type="EMBL" id="HBKO01041813">
    <property type="protein sequence ID" value="CAE2294155.1"/>
    <property type="molecule type" value="Transcribed_RNA"/>
</dbReference>
<name>A0A7S4KGE6_9EUKA</name>
<accession>A0A7S4KGE6</accession>
<gene>
    <name evidence="1" type="ORF">CPOL0286_LOCUS19231</name>
</gene>
<dbReference type="AlphaFoldDB" id="A0A7S4KGE6"/>
<proteinExistence type="predicted"/>
<sequence length="452" mass="48964">MLRASGPALVVGDINHPEGAGAPPIMPADLQVLTERDEAPHEASALLIARILLPVPGTYLVEVLKLYDDLNEHATDTTEVQRTCHSADFHKPYFLGRIFVAPPGAAAWPPGAGAASVMLPSKDGESPAVFHGWIAHGAPGYVWTRMQDCSKTPQPHSASVHAKRDGMFRSWSERPPPLQPLLGHAQPGMSVYRWSRYDGTSLQAVPMHRARAIQNVCFVGGSHAKDTAADVPGSVWIGAKFSCEGLYDPTQPNANQRFRLVWNKAGGVDEVRLPNFPLSECSHIVLVLGQWDLGWPSPIAGGSRVTKVGLPEGRLAYGPTPVALFERELRERIAELSARYPKGVGNVTVLTSTYNGLNCIITSCPPNDWRNMPLMQAYNDVILGLGHPTGPHVLDLTDITKPAWDSSADLCHAMGPVKEAIVHRLVHHLCEPRFGLSCEDFEHAAQAIPAGP</sequence>
<evidence type="ECO:0000313" key="1">
    <source>
        <dbReference type="EMBL" id="CAE2294155.1"/>
    </source>
</evidence>